<evidence type="ECO:0000256" key="1">
    <source>
        <dbReference type="ARBA" id="ARBA00004442"/>
    </source>
</evidence>
<dbReference type="AlphaFoldDB" id="A0AA37HVL8"/>
<evidence type="ECO:0000256" key="5">
    <source>
        <dbReference type="ARBA" id="ARBA00023237"/>
    </source>
</evidence>
<organism evidence="8 9">
    <name type="scientific">Segatella bryantii</name>
    <name type="common">Prevotella bryantii</name>
    <dbReference type="NCBI Taxonomy" id="77095"/>
    <lineage>
        <taxon>Bacteria</taxon>
        <taxon>Pseudomonadati</taxon>
        <taxon>Bacteroidota</taxon>
        <taxon>Bacteroidia</taxon>
        <taxon>Bacteroidales</taxon>
        <taxon>Prevotellaceae</taxon>
        <taxon>Segatella</taxon>
    </lineage>
</organism>
<dbReference type="GO" id="GO:0009279">
    <property type="term" value="C:cell outer membrane"/>
    <property type="evidence" value="ECO:0007669"/>
    <property type="project" value="UniProtKB-SubCell"/>
</dbReference>
<evidence type="ECO:0008006" key="10">
    <source>
        <dbReference type="Google" id="ProtNLM"/>
    </source>
</evidence>
<feature type="domain" description="SusD-like N-terminal" evidence="7">
    <location>
        <begin position="21"/>
        <end position="225"/>
    </location>
</feature>
<evidence type="ECO:0000256" key="3">
    <source>
        <dbReference type="ARBA" id="ARBA00022729"/>
    </source>
</evidence>
<dbReference type="Pfam" id="PF14322">
    <property type="entry name" value="SusD-like_3"/>
    <property type="match status" value="1"/>
</dbReference>
<gene>
    <name evidence="8" type="ORF">PRRU23_09370</name>
</gene>
<dbReference type="SUPFAM" id="SSF48452">
    <property type="entry name" value="TPR-like"/>
    <property type="match status" value="1"/>
</dbReference>
<evidence type="ECO:0000259" key="7">
    <source>
        <dbReference type="Pfam" id="PF14322"/>
    </source>
</evidence>
<reference evidence="8" key="1">
    <citation type="submission" date="2021-08" db="EMBL/GenBank/DDBJ databases">
        <title>Prevotella lacticifex sp. nov., isolated from rumen of cow.</title>
        <authorList>
            <person name="Shinkai T."/>
            <person name="Ikeyama N."/>
            <person name="Kumagai M."/>
            <person name="Ohmori H."/>
            <person name="Sakamoto M."/>
            <person name="Ohkuma M."/>
            <person name="Mitsumori M."/>
        </authorList>
    </citation>
    <scope>NUCLEOTIDE SEQUENCE</scope>
    <source>
        <strain evidence="8">DSM 11371</strain>
    </source>
</reference>
<evidence type="ECO:0000259" key="6">
    <source>
        <dbReference type="Pfam" id="PF07980"/>
    </source>
</evidence>
<dbReference type="Gene3D" id="1.25.40.390">
    <property type="match status" value="1"/>
</dbReference>
<protein>
    <recommendedName>
        <fullName evidence="10">RagB/SusD family nutrient uptake outer membrane protein</fullName>
    </recommendedName>
</protein>
<keyword evidence="3" id="KW-0732">Signal</keyword>
<dbReference type="RefSeq" id="WP_006282943.1">
    <property type="nucleotide sequence ID" value="NZ_BPTR01000001.1"/>
</dbReference>
<dbReference type="InterPro" id="IPR012944">
    <property type="entry name" value="SusD_RagB_dom"/>
</dbReference>
<evidence type="ECO:0000256" key="2">
    <source>
        <dbReference type="ARBA" id="ARBA00006275"/>
    </source>
</evidence>
<feature type="domain" description="RagB/SusD" evidence="6">
    <location>
        <begin position="342"/>
        <end position="680"/>
    </location>
</feature>
<dbReference type="Proteomes" id="UP000887043">
    <property type="component" value="Unassembled WGS sequence"/>
</dbReference>
<dbReference type="EMBL" id="BPTR01000001">
    <property type="protein sequence ID" value="GJG27237.1"/>
    <property type="molecule type" value="Genomic_DNA"/>
</dbReference>
<keyword evidence="5" id="KW-0998">Cell outer membrane</keyword>
<accession>A0AA37HVL8</accession>
<evidence type="ECO:0000256" key="4">
    <source>
        <dbReference type="ARBA" id="ARBA00023136"/>
    </source>
</evidence>
<dbReference type="InterPro" id="IPR011990">
    <property type="entry name" value="TPR-like_helical_dom_sf"/>
</dbReference>
<proteinExistence type="inferred from homology"/>
<dbReference type="Pfam" id="PF07980">
    <property type="entry name" value="SusD_RagB"/>
    <property type="match status" value="1"/>
</dbReference>
<sequence length="682" mass="77459">MKLKYIFMTGLVMANLTSCNDYLDVDTPSKYGDDYVFSTKTEIDRALNGVYAQLLNNNLYGEKYLKDLCLNSDVDFATSSDEAATSNGFRRFECTADASQLKNTWNAAYQGIEYANNFIYQLEKSNIYKAGDEDLFQKMGEAKVIRAMFYNDIIDLWGDVPFSFTPTSEKEDMITPIVNRDTIRTLLIQDLQAIAPRMKYARSLENTIEHVSKEACWAMISRMALSAGGYSLRPNKSDVTSHGTMERPANYREFYQIARNYADSVIKSNTHSLNKSYRNVFIDECNFIVDNGDDPIFEIPFAKKTSGNIGYIQGPKASLSSGVSIQPNVWGETSGSAQISAFYGYSFDEKDTRRDYLNGMWSYTNQGDSICVPAIQANYTMYNNKWSKLWSQAGNFENNSSGSTGINYPYLRYADVLLMFAEAENELNNGPTEAAKNALKQVRRRAFSSEDIPLKVDHYVDSVSANKESFLMGVLNERKWEFAGENMRWKDLVRNNLYSVECFYSFLRYYGVGENAGGTSQYLDYVAEHDGVETSRFDKLPFSVYYRRIANPKNTDVYPNTALEILEIANPYTNLNKKPTDDESITNEEYTWKEYQGNFGWWNDGKGTPTNQCMYSFYGFIRGSENGMIYLVGNDGNTQMLGEVTGHMTAAQLPVVRYILPYPSSAIQRSAGAYKNYYGYAN</sequence>
<dbReference type="InterPro" id="IPR033985">
    <property type="entry name" value="SusD-like_N"/>
</dbReference>
<comment type="subcellular location">
    <subcellularLocation>
        <location evidence="1">Cell outer membrane</location>
    </subcellularLocation>
</comment>
<evidence type="ECO:0000313" key="8">
    <source>
        <dbReference type="EMBL" id="GJG27237.1"/>
    </source>
</evidence>
<comment type="similarity">
    <text evidence="2">Belongs to the SusD family.</text>
</comment>
<name>A0AA37HVL8_SEGBR</name>
<keyword evidence="4" id="KW-0472">Membrane</keyword>
<comment type="caution">
    <text evidence="8">The sequence shown here is derived from an EMBL/GenBank/DDBJ whole genome shotgun (WGS) entry which is preliminary data.</text>
</comment>
<evidence type="ECO:0000313" key="9">
    <source>
        <dbReference type="Proteomes" id="UP000887043"/>
    </source>
</evidence>